<sequence length="209" mass="23449">MYWHTLWDGIMVGFSASVPIGPIGLLIIQRTLQNGKISGISSGLGAVMSDVIYAVIAGFSLSYVVTFIEARMFWIQLIGALVLSAMGIKIFRTNPAISLRKQKEGKHSFFTDFISSFFLTLSNPLAIFLFIAFFAGFQVLKPEYGMVGHLIIITGVFLGATLWWTILTSFVSLFRSRINLRRLYWINKIAGSLIIVLVILAFFFRKKFS</sequence>
<name>A0A1I1WDU9_9BACT</name>
<keyword evidence="5 6" id="KW-0472">Membrane</keyword>
<evidence type="ECO:0000256" key="4">
    <source>
        <dbReference type="ARBA" id="ARBA00022989"/>
    </source>
</evidence>
<dbReference type="AlphaFoldDB" id="A0A1I1WDU9"/>
<dbReference type="InParanoid" id="A0A1I1WDU9"/>
<reference evidence="7 8" key="1">
    <citation type="submission" date="2016-10" db="EMBL/GenBank/DDBJ databases">
        <authorList>
            <person name="de Groot N.N."/>
        </authorList>
    </citation>
    <scope>NUCLEOTIDE SEQUENCE [LARGE SCALE GENOMIC DNA]</scope>
    <source>
        <strain evidence="7 8">DSM 19012</strain>
    </source>
</reference>
<dbReference type="Pfam" id="PF01810">
    <property type="entry name" value="LysE"/>
    <property type="match status" value="1"/>
</dbReference>
<feature type="transmembrane region" description="Helical" evidence="6">
    <location>
        <begin position="73"/>
        <end position="92"/>
    </location>
</feature>
<dbReference type="OrthoDB" id="7874789at2"/>
<dbReference type="RefSeq" id="WP_010528184.1">
    <property type="nucleotide sequence ID" value="NZ_AFSL01000073.1"/>
</dbReference>
<dbReference type="Proteomes" id="UP000181976">
    <property type="component" value="Unassembled WGS sequence"/>
</dbReference>
<evidence type="ECO:0000256" key="5">
    <source>
        <dbReference type="ARBA" id="ARBA00023136"/>
    </source>
</evidence>
<evidence type="ECO:0000256" key="2">
    <source>
        <dbReference type="ARBA" id="ARBA00022475"/>
    </source>
</evidence>
<keyword evidence="3 6" id="KW-0812">Transmembrane</keyword>
<feature type="transmembrane region" description="Helical" evidence="6">
    <location>
        <begin position="6"/>
        <end position="28"/>
    </location>
</feature>
<evidence type="ECO:0000256" key="1">
    <source>
        <dbReference type="ARBA" id="ARBA00004651"/>
    </source>
</evidence>
<dbReference type="STRING" id="385682.SAMN05444380_10457"/>
<feature type="transmembrane region" description="Helical" evidence="6">
    <location>
        <begin position="40"/>
        <end position="61"/>
    </location>
</feature>
<feature type="transmembrane region" description="Helical" evidence="6">
    <location>
        <begin position="185"/>
        <end position="204"/>
    </location>
</feature>
<feature type="transmembrane region" description="Helical" evidence="6">
    <location>
        <begin position="149"/>
        <end position="173"/>
    </location>
</feature>
<dbReference type="FunCoup" id="A0A1I1WDU9">
    <property type="interactions" value="96"/>
</dbReference>
<dbReference type="GO" id="GO:0005886">
    <property type="term" value="C:plasma membrane"/>
    <property type="evidence" value="ECO:0007669"/>
    <property type="project" value="UniProtKB-SubCell"/>
</dbReference>
<gene>
    <name evidence="7" type="ORF">SAMN05444380_10457</name>
</gene>
<dbReference type="eggNOG" id="COG1280">
    <property type="taxonomic scope" value="Bacteria"/>
</dbReference>
<organism evidence="7 8">
    <name type="scientific">Thermophagus xiamenensis</name>
    <dbReference type="NCBI Taxonomy" id="385682"/>
    <lineage>
        <taxon>Bacteria</taxon>
        <taxon>Pseudomonadati</taxon>
        <taxon>Bacteroidota</taxon>
        <taxon>Bacteroidia</taxon>
        <taxon>Marinilabiliales</taxon>
        <taxon>Marinilabiliaceae</taxon>
        <taxon>Thermophagus</taxon>
    </lineage>
</organism>
<protein>
    <submittedName>
        <fullName evidence="7">Threonine/homoserine/homoserine lactone efflux protein</fullName>
    </submittedName>
</protein>
<feature type="transmembrane region" description="Helical" evidence="6">
    <location>
        <begin position="113"/>
        <end position="137"/>
    </location>
</feature>
<dbReference type="GO" id="GO:0015171">
    <property type="term" value="F:amino acid transmembrane transporter activity"/>
    <property type="evidence" value="ECO:0007669"/>
    <property type="project" value="TreeGrafter"/>
</dbReference>
<evidence type="ECO:0000256" key="6">
    <source>
        <dbReference type="SAM" id="Phobius"/>
    </source>
</evidence>
<evidence type="ECO:0000256" key="3">
    <source>
        <dbReference type="ARBA" id="ARBA00022692"/>
    </source>
</evidence>
<dbReference type="PANTHER" id="PTHR30086:SF20">
    <property type="entry name" value="ARGININE EXPORTER PROTEIN ARGO-RELATED"/>
    <property type="match status" value="1"/>
</dbReference>
<comment type="subcellular location">
    <subcellularLocation>
        <location evidence="1">Cell membrane</location>
        <topology evidence="1">Multi-pass membrane protein</topology>
    </subcellularLocation>
</comment>
<keyword evidence="2" id="KW-1003">Cell membrane</keyword>
<evidence type="ECO:0000313" key="7">
    <source>
        <dbReference type="EMBL" id="SFD93201.1"/>
    </source>
</evidence>
<keyword evidence="8" id="KW-1185">Reference proteome</keyword>
<keyword evidence="4 6" id="KW-1133">Transmembrane helix</keyword>
<dbReference type="InterPro" id="IPR001123">
    <property type="entry name" value="LeuE-type"/>
</dbReference>
<proteinExistence type="predicted"/>
<dbReference type="PANTHER" id="PTHR30086">
    <property type="entry name" value="ARGININE EXPORTER PROTEIN ARGO"/>
    <property type="match status" value="1"/>
</dbReference>
<dbReference type="EMBL" id="FONA01000004">
    <property type="protein sequence ID" value="SFD93201.1"/>
    <property type="molecule type" value="Genomic_DNA"/>
</dbReference>
<evidence type="ECO:0000313" key="8">
    <source>
        <dbReference type="Proteomes" id="UP000181976"/>
    </source>
</evidence>
<accession>A0A1I1WDU9</accession>